<keyword evidence="2" id="KW-0808">Transferase</keyword>
<dbReference type="InterPro" id="IPR010610">
    <property type="entry name" value="EryCIII-like_C"/>
</dbReference>
<reference evidence="2 3" key="2">
    <citation type="submission" date="2020-06" db="EMBL/GenBank/DDBJ databases">
        <title>Antribacter stalactiti gen. nov., sp. nov., a new member of the family Nacardiaceae isolated from a cave.</title>
        <authorList>
            <person name="Kim I.S."/>
        </authorList>
    </citation>
    <scope>NUCLEOTIDE SEQUENCE [LARGE SCALE GENOMIC DNA]</scope>
    <source>
        <strain evidence="2 3">YC2-7</strain>
    </source>
</reference>
<dbReference type="InterPro" id="IPR002213">
    <property type="entry name" value="UDP_glucos_trans"/>
</dbReference>
<protein>
    <submittedName>
        <fullName evidence="2">Glycosyltransferase</fullName>
    </submittedName>
</protein>
<dbReference type="PANTHER" id="PTHR48050">
    <property type="entry name" value="STEROL 3-BETA-GLUCOSYLTRANSFERASE"/>
    <property type="match status" value="1"/>
</dbReference>
<organism evidence="2 3">
    <name type="scientific">Antrihabitans stalactiti</name>
    <dbReference type="NCBI Taxonomy" id="2584121"/>
    <lineage>
        <taxon>Bacteria</taxon>
        <taxon>Bacillati</taxon>
        <taxon>Actinomycetota</taxon>
        <taxon>Actinomycetes</taxon>
        <taxon>Mycobacteriales</taxon>
        <taxon>Nocardiaceae</taxon>
        <taxon>Antrihabitans</taxon>
    </lineage>
</organism>
<comment type="caution">
    <text evidence="2">The sequence shown here is derived from an EMBL/GenBank/DDBJ whole genome shotgun (WGS) entry which is preliminary data.</text>
</comment>
<dbReference type="EMBL" id="VCQU01000002">
    <property type="protein sequence ID" value="NMN94703.1"/>
    <property type="molecule type" value="Genomic_DNA"/>
</dbReference>
<dbReference type="GO" id="GO:0009247">
    <property type="term" value="P:glycolipid biosynthetic process"/>
    <property type="evidence" value="ECO:0007669"/>
    <property type="project" value="UniProtKB-ARBA"/>
</dbReference>
<evidence type="ECO:0000313" key="2">
    <source>
        <dbReference type="EMBL" id="NMN94703.1"/>
    </source>
</evidence>
<accession>A0A848K7E5</accession>
<evidence type="ECO:0000313" key="3">
    <source>
        <dbReference type="Proteomes" id="UP000535543"/>
    </source>
</evidence>
<sequence length="407" mass="43509">MLQIGADLRRRGHDVRMLSGADYCDAIRDAGLEAIALPTAAVAHPPDLSFPRGLPHLLRNWLTGRADIRSVFIAPLLAQHKALRAALGGDPVDAVLVDIAFVGAIPLLLGDDARPPVLVCGVGPLMLSSADSPPFGVGWQPRTFLTYRMMNRAVHRVLFADVQRELNRTLRAAAPRSLPVFVTDWPLLADRLLQLTVPEFEYPRRDLAETVVFTGPVLPGPAQTPRLPDWWNDLDGARAVVLVTQGTWDNSDLDQLIGPTVRALADQDCLVIATTGRQAALGREVQAGNARVVDYVPYSLLMPYVDVMITNGGYGGVHYALANGVPLIVAGDTADKPEIAARVAYTGAGIDLKTGKPSEGAIAAAVRTVLNTPEYRAAARRLSKNIAASHALDTIAETLGQAADTTG</sequence>
<evidence type="ECO:0000259" key="1">
    <source>
        <dbReference type="Pfam" id="PF06722"/>
    </source>
</evidence>
<dbReference type="GO" id="GO:0017000">
    <property type="term" value="P:antibiotic biosynthetic process"/>
    <property type="evidence" value="ECO:0007669"/>
    <property type="project" value="UniProtKB-ARBA"/>
</dbReference>
<dbReference type="CDD" id="cd03784">
    <property type="entry name" value="GT1_Gtf-like"/>
    <property type="match status" value="1"/>
</dbReference>
<feature type="domain" description="Erythromycin biosynthesis protein CIII-like C-terminal" evidence="1">
    <location>
        <begin position="263"/>
        <end position="396"/>
    </location>
</feature>
<dbReference type="Gene3D" id="3.40.50.2000">
    <property type="entry name" value="Glycogen Phosphorylase B"/>
    <property type="match status" value="2"/>
</dbReference>
<dbReference type="AlphaFoldDB" id="A0A848K7E5"/>
<dbReference type="GO" id="GO:0008194">
    <property type="term" value="F:UDP-glycosyltransferase activity"/>
    <property type="evidence" value="ECO:0007669"/>
    <property type="project" value="InterPro"/>
</dbReference>
<keyword evidence="3" id="KW-1185">Reference proteome</keyword>
<dbReference type="GO" id="GO:0016020">
    <property type="term" value="C:membrane"/>
    <property type="evidence" value="ECO:0007669"/>
    <property type="project" value="GOC"/>
</dbReference>
<dbReference type="Pfam" id="PF06722">
    <property type="entry name" value="EryCIII-like_C"/>
    <property type="match status" value="1"/>
</dbReference>
<dbReference type="PANTHER" id="PTHR48050:SF13">
    <property type="entry name" value="STEROL 3-BETA-GLUCOSYLTRANSFERASE UGT80A2"/>
    <property type="match status" value="1"/>
</dbReference>
<dbReference type="Proteomes" id="UP000535543">
    <property type="component" value="Unassembled WGS sequence"/>
</dbReference>
<dbReference type="FunFam" id="3.40.50.2000:FF:000072">
    <property type="entry name" value="Glycosyl transferase"/>
    <property type="match status" value="1"/>
</dbReference>
<gene>
    <name evidence="2" type="ORF">FGL95_06590</name>
</gene>
<dbReference type="GO" id="GO:0016758">
    <property type="term" value="F:hexosyltransferase activity"/>
    <property type="evidence" value="ECO:0007669"/>
    <property type="project" value="UniProtKB-ARBA"/>
</dbReference>
<name>A0A848K7E5_9NOCA</name>
<proteinExistence type="predicted"/>
<dbReference type="SUPFAM" id="SSF53756">
    <property type="entry name" value="UDP-Glycosyltransferase/glycogen phosphorylase"/>
    <property type="match status" value="1"/>
</dbReference>
<reference evidence="2 3" key="1">
    <citation type="submission" date="2019-05" db="EMBL/GenBank/DDBJ databases">
        <authorList>
            <person name="Lee S.D."/>
        </authorList>
    </citation>
    <scope>NUCLEOTIDE SEQUENCE [LARGE SCALE GENOMIC DNA]</scope>
    <source>
        <strain evidence="2 3">YC2-7</strain>
    </source>
</reference>
<dbReference type="InterPro" id="IPR050426">
    <property type="entry name" value="Glycosyltransferase_28"/>
</dbReference>